<dbReference type="EMBL" id="BQNB010011914">
    <property type="protein sequence ID" value="GJS96812.1"/>
    <property type="molecule type" value="Genomic_DNA"/>
</dbReference>
<evidence type="ECO:0000313" key="1">
    <source>
        <dbReference type="EMBL" id="GJS96812.1"/>
    </source>
</evidence>
<sequence>MCNTLLQSISPPINRWQGPQGHPCASLNVVLPFVLSHVTQDLAIQHSSQEPFDPHRSMIVSIFAQSIINMKNHVDALHDQEDLIWECNVGESSRQNDSASIHADPEPNSLDLNSEVKEAYVEFVTNVVKSKGASTPSSDGLDV</sequence>
<keyword evidence="2" id="KW-1185">Reference proteome</keyword>
<dbReference type="Proteomes" id="UP001151760">
    <property type="component" value="Unassembled WGS sequence"/>
</dbReference>
<comment type="caution">
    <text evidence="1">The sequence shown here is derived from an EMBL/GenBank/DDBJ whole genome shotgun (WGS) entry which is preliminary data.</text>
</comment>
<organism evidence="1 2">
    <name type="scientific">Tanacetum coccineum</name>
    <dbReference type="NCBI Taxonomy" id="301880"/>
    <lineage>
        <taxon>Eukaryota</taxon>
        <taxon>Viridiplantae</taxon>
        <taxon>Streptophyta</taxon>
        <taxon>Embryophyta</taxon>
        <taxon>Tracheophyta</taxon>
        <taxon>Spermatophyta</taxon>
        <taxon>Magnoliopsida</taxon>
        <taxon>eudicotyledons</taxon>
        <taxon>Gunneridae</taxon>
        <taxon>Pentapetalae</taxon>
        <taxon>asterids</taxon>
        <taxon>campanulids</taxon>
        <taxon>Asterales</taxon>
        <taxon>Asteraceae</taxon>
        <taxon>Asteroideae</taxon>
        <taxon>Anthemideae</taxon>
        <taxon>Anthemidinae</taxon>
        <taxon>Tanacetum</taxon>
    </lineage>
</organism>
<proteinExistence type="predicted"/>
<protein>
    <submittedName>
        <fullName evidence="1">Uncharacterized protein</fullName>
    </submittedName>
</protein>
<evidence type="ECO:0000313" key="2">
    <source>
        <dbReference type="Proteomes" id="UP001151760"/>
    </source>
</evidence>
<gene>
    <name evidence="1" type="ORF">Tco_0803780</name>
</gene>
<accession>A0ABQ5A3I3</accession>
<reference evidence="1" key="2">
    <citation type="submission" date="2022-01" db="EMBL/GenBank/DDBJ databases">
        <authorList>
            <person name="Yamashiro T."/>
            <person name="Shiraishi A."/>
            <person name="Satake H."/>
            <person name="Nakayama K."/>
        </authorList>
    </citation>
    <scope>NUCLEOTIDE SEQUENCE</scope>
</reference>
<reference evidence="1" key="1">
    <citation type="journal article" date="2022" name="Int. J. Mol. Sci.">
        <title>Draft Genome of Tanacetum Coccineum: Genomic Comparison of Closely Related Tanacetum-Family Plants.</title>
        <authorList>
            <person name="Yamashiro T."/>
            <person name="Shiraishi A."/>
            <person name="Nakayama K."/>
            <person name="Satake H."/>
        </authorList>
    </citation>
    <scope>NUCLEOTIDE SEQUENCE</scope>
</reference>
<name>A0ABQ5A3I3_9ASTR</name>